<protein>
    <submittedName>
        <fullName evidence="4">G_PROTEIN_RECEP_F1_2 domain-containing protein</fullName>
    </submittedName>
</protein>
<keyword evidence="1" id="KW-0472">Membrane</keyword>
<reference evidence="2 3" key="2">
    <citation type="submission" date="2018-11" db="EMBL/GenBank/DDBJ databases">
        <authorList>
            <consortium name="Pathogen Informatics"/>
        </authorList>
    </citation>
    <scope>NUCLEOTIDE SEQUENCE [LARGE SCALE GENOMIC DNA]</scope>
</reference>
<name>A0A0R3QU12_9BILA</name>
<evidence type="ECO:0000313" key="2">
    <source>
        <dbReference type="EMBL" id="VDO31187.1"/>
    </source>
</evidence>
<reference evidence="4" key="1">
    <citation type="submission" date="2017-02" db="UniProtKB">
        <authorList>
            <consortium name="WormBaseParasite"/>
        </authorList>
    </citation>
    <scope>IDENTIFICATION</scope>
</reference>
<keyword evidence="1" id="KW-0812">Transmembrane</keyword>
<dbReference type="EMBL" id="UZAG01016841">
    <property type="protein sequence ID" value="VDO31187.1"/>
    <property type="molecule type" value="Genomic_DNA"/>
</dbReference>
<accession>A0A0R3QU12</accession>
<feature type="transmembrane region" description="Helical" evidence="1">
    <location>
        <begin position="30"/>
        <end position="51"/>
    </location>
</feature>
<evidence type="ECO:0000313" key="3">
    <source>
        <dbReference type="Proteomes" id="UP000280834"/>
    </source>
</evidence>
<evidence type="ECO:0000313" key="4">
    <source>
        <dbReference type="WBParaSite" id="BTMF_0001121401-mRNA-1"/>
    </source>
</evidence>
<proteinExistence type="predicted"/>
<gene>
    <name evidence="2" type="ORF">BTMF_LOCUS9248</name>
</gene>
<dbReference type="Proteomes" id="UP000280834">
    <property type="component" value="Unassembled WGS sequence"/>
</dbReference>
<sequence length="74" mass="8251">MDLLTVSNLQPVIMPVPHSLLTLTPHSTCSIQAVVFLGCHALFVAFLFAYLNVTFAALRSYVTVLVARKEYLRK</sequence>
<organism evidence="4">
    <name type="scientific">Brugia timori</name>
    <dbReference type="NCBI Taxonomy" id="42155"/>
    <lineage>
        <taxon>Eukaryota</taxon>
        <taxon>Metazoa</taxon>
        <taxon>Ecdysozoa</taxon>
        <taxon>Nematoda</taxon>
        <taxon>Chromadorea</taxon>
        <taxon>Rhabditida</taxon>
        <taxon>Spirurina</taxon>
        <taxon>Spiruromorpha</taxon>
        <taxon>Filarioidea</taxon>
        <taxon>Onchocercidae</taxon>
        <taxon>Brugia</taxon>
    </lineage>
</organism>
<keyword evidence="3" id="KW-1185">Reference proteome</keyword>
<evidence type="ECO:0000256" key="1">
    <source>
        <dbReference type="SAM" id="Phobius"/>
    </source>
</evidence>
<keyword evidence="1" id="KW-1133">Transmembrane helix</keyword>
<dbReference type="AlphaFoldDB" id="A0A0R3QU12"/>
<dbReference type="WBParaSite" id="BTMF_0001121401-mRNA-1">
    <property type="protein sequence ID" value="BTMF_0001121401-mRNA-1"/>
    <property type="gene ID" value="BTMF_0001121401"/>
</dbReference>